<feature type="transmembrane region" description="Helical" evidence="1">
    <location>
        <begin position="89"/>
        <end position="109"/>
    </location>
</feature>
<feature type="transmembrane region" description="Helical" evidence="1">
    <location>
        <begin position="152"/>
        <end position="174"/>
    </location>
</feature>
<reference evidence="4" key="3">
    <citation type="submission" date="2016-06" db="UniProtKB">
        <authorList>
            <consortium name="WormBaseParasite"/>
        </authorList>
    </citation>
    <scope>IDENTIFICATION</scope>
</reference>
<feature type="transmembrane region" description="Helical" evidence="1">
    <location>
        <begin position="180"/>
        <end position="198"/>
    </location>
</feature>
<organism evidence="3 4">
    <name type="scientific">Globodera pallida</name>
    <name type="common">Potato cyst nematode worm</name>
    <name type="synonym">Heterodera pallida</name>
    <dbReference type="NCBI Taxonomy" id="36090"/>
    <lineage>
        <taxon>Eukaryota</taxon>
        <taxon>Metazoa</taxon>
        <taxon>Ecdysozoa</taxon>
        <taxon>Nematoda</taxon>
        <taxon>Chromadorea</taxon>
        <taxon>Rhabditida</taxon>
        <taxon>Tylenchina</taxon>
        <taxon>Tylenchomorpha</taxon>
        <taxon>Tylenchoidea</taxon>
        <taxon>Heteroderidae</taxon>
        <taxon>Heteroderinae</taxon>
        <taxon>Globodera</taxon>
    </lineage>
</organism>
<feature type="signal peptide" evidence="2">
    <location>
        <begin position="1"/>
        <end position="22"/>
    </location>
</feature>
<dbReference type="AlphaFoldDB" id="A0A183CDY7"/>
<evidence type="ECO:0000256" key="2">
    <source>
        <dbReference type="SAM" id="SignalP"/>
    </source>
</evidence>
<evidence type="ECO:0000256" key="1">
    <source>
        <dbReference type="SAM" id="Phobius"/>
    </source>
</evidence>
<keyword evidence="1" id="KW-0472">Membrane</keyword>
<keyword evidence="3" id="KW-1185">Reference proteome</keyword>
<name>A0A183CDY7_GLOPA</name>
<feature type="transmembrane region" description="Helical" evidence="1">
    <location>
        <begin position="46"/>
        <end position="69"/>
    </location>
</feature>
<accession>A0A183CDY7</accession>
<dbReference type="WBParaSite" id="GPLIN_001109100">
    <property type="protein sequence ID" value="GPLIN_001109100"/>
    <property type="gene ID" value="GPLIN_001109100"/>
</dbReference>
<keyword evidence="2" id="KW-0732">Signal</keyword>
<keyword evidence="1" id="KW-1133">Transmembrane helix</keyword>
<protein>
    <submittedName>
        <fullName evidence="4">Cytochrome b561 domain-containing protein</fullName>
    </submittedName>
</protein>
<reference evidence="3" key="2">
    <citation type="submission" date="2014-05" db="EMBL/GenBank/DDBJ databases">
        <title>The genome and life-stage specific transcriptomes of Globodera pallida elucidate key aspects of plant parasitism by a cyst nematode.</title>
        <authorList>
            <person name="Cotton J.A."/>
            <person name="Lilley C.J."/>
            <person name="Jones L.M."/>
            <person name="Kikuchi T."/>
            <person name="Reid A.J."/>
            <person name="Thorpe P."/>
            <person name="Tsai I.J."/>
            <person name="Beasley H."/>
            <person name="Blok V."/>
            <person name="Cock P.J.A."/>
            <person name="Van den Akker S.E."/>
            <person name="Holroyd N."/>
            <person name="Hunt M."/>
            <person name="Mantelin S."/>
            <person name="Naghra H."/>
            <person name="Pain A."/>
            <person name="Palomares-Rius J.E."/>
            <person name="Zarowiecki M."/>
            <person name="Berriman M."/>
            <person name="Jones J.T."/>
            <person name="Urwin P.E."/>
        </authorList>
    </citation>
    <scope>NUCLEOTIDE SEQUENCE [LARGE SCALE GENOMIC DNA]</scope>
    <source>
        <strain evidence="3">Lindley</strain>
    </source>
</reference>
<dbReference type="Proteomes" id="UP000050741">
    <property type="component" value="Unassembled WGS sequence"/>
</dbReference>
<feature type="chain" id="PRO_5008147476" evidence="2">
    <location>
        <begin position="23"/>
        <end position="202"/>
    </location>
</feature>
<feature type="transmembrane region" description="Helical" evidence="1">
    <location>
        <begin position="121"/>
        <end position="140"/>
    </location>
</feature>
<reference evidence="3" key="1">
    <citation type="submission" date="2013-12" db="EMBL/GenBank/DDBJ databases">
        <authorList>
            <person name="Aslett M."/>
        </authorList>
    </citation>
    <scope>NUCLEOTIDE SEQUENCE [LARGE SCALE GENOMIC DNA]</scope>
    <source>
        <strain evidence="3">Lindley</strain>
    </source>
</reference>
<evidence type="ECO:0000313" key="4">
    <source>
        <dbReference type="WBParaSite" id="GPLIN_001109100"/>
    </source>
</evidence>
<evidence type="ECO:0000313" key="3">
    <source>
        <dbReference type="Proteomes" id="UP000050741"/>
    </source>
</evidence>
<keyword evidence="1" id="KW-0812">Transmembrane</keyword>
<sequence length="202" mass="21622">MLRSPVPLLFLIAIVVVNLAESSPVVQLQVPGSTSSVPNDTIAWTKFGSLLAIAAATTVLFFTVLGALFVECNNGERELLLIPKFKAIFYLHAFFGYVALLCVGIASHLGAAACLSGNDSLFILGGAFLCFVGMWALLLHEQKFLKDIKPDIFASLYGHMLIAYIGVVGNLSLVGFGGPFAVLSAAAFALYCIGMLVYRPWK</sequence>
<proteinExistence type="predicted"/>